<gene>
    <name evidence="2" type="ORF">BDD21_0390</name>
</gene>
<evidence type="ECO:0000313" key="2">
    <source>
        <dbReference type="EMBL" id="RKT43080.1"/>
    </source>
</evidence>
<name>A0A495V326_9GAMM</name>
<accession>A0A495V326</accession>
<feature type="region of interest" description="Disordered" evidence="1">
    <location>
        <begin position="47"/>
        <end position="66"/>
    </location>
</feature>
<organism evidence="2 3">
    <name type="scientific">Thiocapsa rosea</name>
    <dbReference type="NCBI Taxonomy" id="69360"/>
    <lineage>
        <taxon>Bacteria</taxon>
        <taxon>Pseudomonadati</taxon>
        <taxon>Pseudomonadota</taxon>
        <taxon>Gammaproteobacteria</taxon>
        <taxon>Chromatiales</taxon>
        <taxon>Chromatiaceae</taxon>
        <taxon>Thiocapsa</taxon>
    </lineage>
</organism>
<evidence type="ECO:0000313" key="3">
    <source>
        <dbReference type="Proteomes" id="UP000274556"/>
    </source>
</evidence>
<sequence>MPIRPQPHFDHEGTLEELAGFGKNSRFDVVIDNEDFADIQVICKRGTDDDVSDNSMPRFQAGHAFR</sequence>
<protein>
    <submittedName>
        <fullName evidence="2">Uncharacterized protein</fullName>
    </submittedName>
</protein>
<comment type="caution">
    <text evidence="2">The sequence shown here is derived from an EMBL/GenBank/DDBJ whole genome shotgun (WGS) entry which is preliminary data.</text>
</comment>
<dbReference type="RefSeq" id="WP_120795701.1">
    <property type="nucleotide sequence ID" value="NZ_RBXL01000001.1"/>
</dbReference>
<proteinExistence type="predicted"/>
<dbReference type="EMBL" id="RBXL01000001">
    <property type="protein sequence ID" value="RKT43080.1"/>
    <property type="molecule type" value="Genomic_DNA"/>
</dbReference>
<keyword evidence="3" id="KW-1185">Reference proteome</keyword>
<dbReference type="AlphaFoldDB" id="A0A495V326"/>
<reference evidence="2 3" key="1">
    <citation type="submission" date="2018-10" db="EMBL/GenBank/DDBJ databases">
        <title>Genomic Encyclopedia of Archaeal and Bacterial Type Strains, Phase II (KMG-II): from individual species to whole genera.</title>
        <authorList>
            <person name="Goeker M."/>
        </authorList>
    </citation>
    <scope>NUCLEOTIDE SEQUENCE [LARGE SCALE GENOMIC DNA]</scope>
    <source>
        <strain evidence="2 3">DSM 235</strain>
    </source>
</reference>
<dbReference type="Proteomes" id="UP000274556">
    <property type="component" value="Unassembled WGS sequence"/>
</dbReference>
<evidence type="ECO:0000256" key="1">
    <source>
        <dbReference type="SAM" id="MobiDB-lite"/>
    </source>
</evidence>